<dbReference type="InterPro" id="IPR045090">
    <property type="entry name" value="Pept_M3A_M3B"/>
</dbReference>
<dbReference type="InterPro" id="IPR001567">
    <property type="entry name" value="Pept_M3A_M3B_dom"/>
</dbReference>
<feature type="compositionally biased region" description="Polar residues" evidence="10">
    <location>
        <begin position="57"/>
        <end position="68"/>
    </location>
</feature>
<evidence type="ECO:0000256" key="11">
    <source>
        <dbReference type="SAM" id="SignalP"/>
    </source>
</evidence>
<evidence type="ECO:0000256" key="10">
    <source>
        <dbReference type="SAM" id="MobiDB-lite"/>
    </source>
</evidence>
<dbReference type="Gene3D" id="1.10.1370.40">
    <property type="match status" value="1"/>
</dbReference>
<dbReference type="GO" id="GO:0004222">
    <property type="term" value="F:metalloendopeptidase activity"/>
    <property type="evidence" value="ECO:0007669"/>
    <property type="project" value="UniProtKB-EC"/>
</dbReference>
<accession>A0A1D2AFQ5</accession>
<feature type="domain" description="Peptidase M3A/M3B catalytic" evidence="12">
    <location>
        <begin position="311"/>
        <end position="768"/>
    </location>
</feature>
<dbReference type="GO" id="GO:0006508">
    <property type="term" value="P:proteolysis"/>
    <property type="evidence" value="ECO:0007669"/>
    <property type="project" value="UniProtKB-KW"/>
</dbReference>
<dbReference type="InterPro" id="IPR045666">
    <property type="entry name" value="OpdA_N"/>
</dbReference>
<dbReference type="GO" id="GO:0006518">
    <property type="term" value="P:peptide metabolic process"/>
    <property type="evidence" value="ECO:0007669"/>
    <property type="project" value="TreeGrafter"/>
</dbReference>
<evidence type="ECO:0000256" key="6">
    <source>
        <dbReference type="ARBA" id="ARBA00023049"/>
    </source>
</evidence>
<feature type="chain" id="PRO_5008901537" description="oligopeptidase A" evidence="11">
    <location>
        <begin position="17"/>
        <end position="773"/>
    </location>
</feature>
<dbReference type="CDD" id="cd06456">
    <property type="entry name" value="M3A_DCP"/>
    <property type="match status" value="1"/>
</dbReference>
<evidence type="ECO:0000256" key="3">
    <source>
        <dbReference type="ARBA" id="ARBA00022723"/>
    </source>
</evidence>
<dbReference type="Gene3D" id="3.40.390.10">
    <property type="entry name" value="Collagenase (Catalytic Domain)"/>
    <property type="match status" value="1"/>
</dbReference>
<evidence type="ECO:0000259" key="12">
    <source>
        <dbReference type="Pfam" id="PF01432"/>
    </source>
</evidence>
<proteinExistence type="inferred from homology"/>
<dbReference type="InterPro" id="IPR034005">
    <property type="entry name" value="M3A_DCP"/>
</dbReference>
<dbReference type="FunFam" id="3.40.390.10:FF:000009">
    <property type="entry name" value="Oligopeptidase A"/>
    <property type="match status" value="1"/>
</dbReference>
<name>A0A1D2AFQ5_AUXPR</name>
<keyword evidence="2 9" id="KW-0645">Protease</keyword>
<evidence type="ECO:0000259" key="13">
    <source>
        <dbReference type="Pfam" id="PF19310"/>
    </source>
</evidence>
<comment type="catalytic activity">
    <reaction evidence="7">
        <text>Hydrolysis of oligopeptides, with broad specificity. Gly or Ala commonly occur as P1 or P1' residues, but more distant residues are also important, as is shown by the fact that Z-Gly-Pro-Gly-|-Gly-Pro-Ala is cleaved, but not Z-(Gly)(5).</text>
        <dbReference type="EC" id="3.4.24.70"/>
    </reaction>
</comment>
<dbReference type="InterPro" id="IPR024077">
    <property type="entry name" value="Neurolysin/TOP_dom2"/>
</dbReference>
<keyword evidence="11" id="KW-0732">Signal</keyword>
<evidence type="ECO:0000256" key="4">
    <source>
        <dbReference type="ARBA" id="ARBA00022801"/>
    </source>
</evidence>
<dbReference type="EC" id="3.4.24.70" evidence="8"/>
<gene>
    <name evidence="14" type="ORF">g.28793</name>
</gene>
<evidence type="ECO:0000313" key="14">
    <source>
        <dbReference type="EMBL" id="JAT77755.1"/>
    </source>
</evidence>
<protein>
    <recommendedName>
        <fullName evidence="8">oligopeptidase A</fullName>
        <ecNumber evidence="8">3.4.24.70</ecNumber>
    </recommendedName>
</protein>
<keyword evidence="3 9" id="KW-0479">Metal-binding</keyword>
<dbReference type="FunFam" id="1.10.1370.40:FF:000005">
    <property type="entry name" value="Organellar oligopeptidase A, chloroplastic/mitochondrial"/>
    <property type="match status" value="1"/>
</dbReference>
<evidence type="ECO:0000256" key="2">
    <source>
        <dbReference type="ARBA" id="ARBA00022670"/>
    </source>
</evidence>
<evidence type="ECO:0000256" key="7">
    <source>
        <dbReference type="ARBA" id="ARBA00024603"/>
    </source>
</evidence>
<feature type="domain" description="Oligopeptidase A N-terminal" evidence="13">
    <location>
        <begin position="108"/>
        <end position="230"/>
    </location>
</feature>
<evidence type="ECO:0000256" key="1">
    <source>
        <dbReference type="ARBA" id="ARBA00006040"/>
    </source>
</evidence>
<feature type="region of interest" description="Disordered" evidence="10">
    <location>
        <begin position="34"/>
        <end position="68"/>
    </location>
</feature>
<dbReference type="GO" id="GO:0005829">
    <property type="term" value="C:cytosol"/>
    <property type="evidence" value="ECO:0007669"/>
    <property type="project" value="UniProtKB-ARBA"/>
</dbReference>
<feature type="signal peptide" evidence="11">
    <location>
        <begin position="1"/>
        <end position="16"/>
    </location>
</feature>
<dbReference type="SUPFAM" id="SSF55486">
    <property type="entry name" value="Metalloproteases ('zincins'), catalytic domain"/>
    <property type="match status" value="1"/>
</dbReference>
<evidence type="ECO:0000256" key="9">
    <source>
        <dbReference type="RuleBase" id="RU003435"/>
    </source>
</evidence>
<reference evidence="14" key="1">
    <citation type="submission" date="2015-08" db="EMBL/GenBank/DDBJ databases">
        <authorList>
            <person name="Babu N.S."/>
            <person name="Beckwith C.J."/>
            <person name="Beseler K.G."/>
            <person name="Brison A."/>
            <person name="Carone J.V."/>
            <person name="Caskin T.P."/>
            <person name="Diamond M."/>
            <person name="Durham M.E."/>
            <person name="Foxe J.M."/>
            <person name="Go M."/>
            <person name="Henderson B.A."/>
            <person name="Jones I.B."/>
            <person name="McGettigan J.A."/>
            <person name="Micheletti S.J."/>
            <person name="Nasrallah M.E."/>
            <person name="Ortiz D."/>
            <person name="Piller C.R."/>
            <person name="Privatt S.R."/>
            <person name="Schneider S.L."/>
            <person name="Sharp S."/>
            <person name="Smith T.C."/>
            <person name="Stanton J.D."/>
            <person name="Ullery H.E."/>
            <person name="Wilson R.J."/>
            <person name="Serrano M.G."/>
            <person name="Buck G."/>
            <person name="Lee V."/>
            <person name="Wang Y."/>
            <person name="Carvalho R."/>
            <person name="Voegtly L."/>
            <person name="Shi R."/>
            <person name="Duckworth R."/>
            <person name="Johnson A."/>
            <person name="Loviza R."/>
            <person name="Walstead R."/>
            <person name="Shah Z."/>
            <person name="Kiflezghi M."/>
            <person name="Wade K."/>
            <person name="Ball S.L."/>
            <person name="Bradley K.W."/>
            <person name="Asai D.J."/>
            <person name="Bowman C.A."/>
            <person name="Russell D.A."/>
            <person name="Pope W.H."/>
            <person name="Jacobs-Sera D."/>
            <person name="Hendrix R.W."/>
            <person name="Hatfull G.F."/>
        </authorList>
    </citation>
    <scope>NUCLEOTIDE SEQUENCE</scope>
</reference>
<comment type="similarity">
    <text evidence="1 9">Belongs to the peptidase M3 family.</text>
</comment>
<organism evidence="14">
    <name type="scientific">Auxenochlorella protothecoides</name>
    <name type="common">Green microalga</name>
    <name type="synonym">Chlorella protothecoides</name>
    <dbReference type="NCBI Taxonomy" id="3075"/>
    <lineage>
        <taxon>Eukaryota</taxon>
        <taxon>Viridiplantae</taxon>
        <taxon>Chlorophyta</taxon>
        <taxon>core chlorophytes</taxon>
        <taxon>Trebouxiophyceae</taxon>
        <taxon>Chlorellales</taxon>
        <taxon>Chlorellaceae</taxon>
        <taxon>Auxenochlorella</taxon>
    </lineage>
</organism>
<keyword evidence="6 9" id="KW-0482">Metalloprotease</keyword>
<sequence length="773" mass="85491">PGFSMLLRSIYMLCTAVPTSKVFLRPAYPGPHRRWASVTGSRTDPLSRRVGTPPHFVSQQSHRSQGQSNSISLRAAAMAIAVESNPLLTDSPLPAFDAVRPEDVVPGIREVLARQHAALDELEKGLQPTWSGIVDPLERIADRMARAWGTVSHLKAVKDNPALREAVEEVQPEKVKLSLRLSQSQPLYAAFRALKDGPEWASLSEAQRRAVDLELRDFVLGGVALEGEARDRFNAIQQELSALSTKFSNNVLDATKAFKRLVTDRAEVAGLPPSALAGAAQAAAGEPGSEAATPEEGPWLFTLDFPSYFPVMTHAENRALREELYRANITRASAGALDNTPVIERTLELRREKAALLGYASYAELSMASKMATLGEAQALLEQLRAAARPAAEADLRDVQAFAAGRGFQGDLAHWDVTFWAERLKEDKYSISDEELRPFFALPNVLEGLFKLANRLFGVTIEAADGQAPIWHPDVRFFAVKKDGQPKAYFYLDPYSRPSEKRGGAWMDEVCGQSRLFAQDGQSVRLPVAHMVCNQTPPVGDKPSLMTFREVETLFHEFGHASQHMLTQQEEGLIAGIRGVEWDAVELPSQFMENWCYDRQTLDGFARHYETGEKLPEDLYQRLLAARTYRSGSMTLRQVHFALLDLDLHTNFVPGQGESIFDRDRKIAEKATVLPPLPEDRFLCGFSHIFAGGYSAGYFSYKWAEVLSADAFAAFEDAGLDDEAAVKETGRRFANTVLALGGGRAPHLVFEDFRGRQPTVDALLRHNNLVTAA</sequence>
<dbReference type="AlphaFoldDB" id="A0A1D2AFQ5"/>
<keyword evidence="5 9" id="KW-0862">Zinc</keyword>
<feature type="non-terminal residue" evidence="14">
    <location>
        <position position="1"/>
    </location>
</feature>
<dbReference type="GO" id="GO:0046872">
    <property type="term" value="F:metal ion binding"/>
    <property type="evidence" value="ECO:0007669"/>
    <property type="project" value="UniProtKB-UniRule"/>
</dbReference>
<dbReference type="PANTHER" id="PTHR11804:SF83">
    <property type="entry name" value="LD37516P"/>
    <property type="match status" value="1"/>
</dbReference>
<dbReference type="PANTHER" id="PTHR11804">
    <property type="entry name" value="PROTEASE M3 THIMET OLIGOPEPTIDASE-RELATED"/>
    <property type="match status" value="1"/>
</dbReference>
<comment type="cofactor">
    <cofactor evidence="9">
        <name>Zn(2+)</name>
        <dbReference type="ChEBI" id="CHEBI:29105"/>
    </cofactor>
    <text evidence="9">Binds 1 zinc ion.</text>
</comment>
<dbReference type="Pfam" id="PF19310">
    <property type="entry name" value="TOP_N"/>
    <property type="match status" value="1"/>
</dbReference>
<evidence type="ECO:0000256" key="8">
    <source>
        <dbReference type="ARBA" id="ARBA00026100"/>
    </source>
</evidence>
<dbReference type="Pfam" id="PF01432">
    <property type="entry name" value="Peptidase_M3"/>
    <property type="match status" value="1"/>
</dbReference>
<dbReference type="Gene3D" id="1.10.1370.10">
    <property type="entry name" value="Neurolysin, domain 3"/>
    <property type="match status" value="1"/>
</dbReference>
<dbReference type="InterPro" id="IPR024079">
    <property type="entry name" value="MetalloPept_cat_dom_sf"/>
</dbReference>
<dbReference type="EMBL" id="GDKF01000867">
    <property type="protein sequence ID" value="JAT77755.1"/>
    <property type="molecule type" value="Transcribed_RNA"/>
</dbReference>
<evidence type="ECO:0000256" key="5">
    <source>
        <dbReference type="ARBA" id="ARBA00022833"/>
    </source>
</evidence>
<keyword evidence="4 9" id="KW-0378">Hydrolase</keyword>